<evidence type="ECO:0000313" key="5">
    <source>
        <dbReference type="EMBL" id="PXX96838.1"/>
    </source>
</evidence>
<dbReference type="Gene3D" id="3.80.10.10">
    <property type="entry name" value="Ribonuclease Inhibitor"/>
    <property type="match status" value="3"/>
</dbReference>
<dbReference type="NCBIfam" id="TIGR04183">
    <property type="entry name" value="Por_Secre_tail"/>
    <property type="match status" value="1"/>
</dbReference>
<dbReference type="OrthoDB" id="1013167at2"/>
<keyword evidence="2" id="KW-0677">Repeat</keyword>
<dbReference type="GO" id="GO:0035591">
    <property type="term" value="F:signaling adaptor activity"/>
    <property type="evidence" value="ECO:0007669"/>
    <property type="project" value="TreeGrafter"/>
</dbReference>
<dbReference type="Pfam" id="PF23952">
    <property type="entry name" value="LRR_EndoS"/>
    <property type="match status" value="1"/>
</dbReference>
<evidence type="ECO:0000256" key="2">
    <source>
        <dbReference type="ARBA" id="ARBA00022737"/>
    </source>
</evidence>
<gene>
    <name evidence="5" type="ORF">DF185_19550</name>
</gene>
<evidence type="ECO:0000256" key="1">
    <source>
        <dbReference type="ARBA" id="ARBA00022614"/>
    </source>
</evidence>
<dbReference type="SUPFAM" id="SSF52047">
    <property type="entry name" value="RNI-like"/>
    <property type="match status" value="1"/>
</dbReference>
<proteinExistence type="predicted"/>
<keyword evidence="6" id="KW-1185">Reference proteome</keyword>
<keyword evidence="1" id="KW-0433">Leucine-rich repeat</keyword>
<evidence type="ECO:0000313" key="6">
    <source>
        <dbReference type="Proteomes" id="UP000248079"/>
    </source>
</evidence>
<reference evidence="5 6" key="1">
    <citation type="submission" date="2018-05" db="EMBL/GenBank/DDBJ databases">
        <title>Marinifilum breve JC075T sp. nov., a marine bacterium isolated from Yongle Blue Hole in the South China Sea.</title>
        <authorList>
            <person name="Fu T."/>
        </authorList>
    </citation>
    <scope>NUCLEOTIDE SEQUENCE [LARGE SCALE GENOMIC DNA]</scope>
    <source>
        <strain evidence="5 6">JC075</strain>
    </source>
</reference>
<dbReference type="InterPro" id="IPR026444">
    <property type="entry name" value="Secre_tail"/>
</dbReference>
<comment type="caution">
    <text evidence="5">The sequence shown here is derived from an EMBL/GenBank/DDBJ whole genome shotgun (WGS) entry which is preliminary data.</text>
</comment>
<sequence length="974" mass="111180">MVKIFTLLIFLFAPFAIQAQNINIPDANFKKALINDALINTNNDNHISISEAEEYNGALYLGDKSISDLTGIEHFINITMLQCQNNKITTLDLSKNLKLERLYCYDNFINKISFADNSILESIDCYNNNLKTLNVSNNHKLKLLHCYNNQIHNLILTGCTNLTDLDCNQNLLNKLNVDENSELNYLDFQYNSIENINLSNNPNILTLSCYNNKITNLDIKNNINLKELYCSDNLITNLNLSKNHLLTILDCSNCQISTIDISQNINLKTISITDTGLDSLNLENNTSLTELNCANNNLLELDVSHIKTLSKLNCYNNKLGRLKISSDNNINTLHCSQNNFPFSELQAIKELFPLFSYYPNEKIFYPLEENISFRLDYSKEYEINGKQTVFEWYEVILGKVSIENVKQLEPGIFQFLKAGTYYCLMTNKTFPDLILQTNNIRIKSVEKIVSIPDKNFKQILVNNSEINTNKDAEISINEAKQYTGDIWISERDIENVVGIEEFPNITSLTCSYNRISNLDISKNTKLTTLNCGDNPLSKIDLSKNTLLQELECFNTNIKDLNLSNNSKLKSLNCMGAELTQLNVSKNTELEKLFCEENDIETLIVSNNTKLTSLLCGNTKISTLDLSKNELLETLYCYNTKLEKLDISNNFNLKRLDCYNNKISHLDLSKNTSLNILYCSNNLLNKLDISKNTNLYDLKCNNNLFPFSELKKVKDYYTSLKYTSNKLVFKEQNEKYGFEIDYSIESEFNGTKTSFKWYNQENNEVSSGTIKEIRSGIFKFLQSGSFYCKMFNDFFNSTILQTSRINITKKEQTIEFLATPSSVKANDEIELQATASSGLEVTFEILSGDANINGNNITFNQTGTVEVKAIQAGNDEYEAAETTISFTVDIATGIDDIRTASVQIYPNPVVRELNINFEQRGNRMIYLYDLTGHIKFQKESHSSTEKINISKYSKGIYILKIQSENETITRKIVKQ</sequence>
<dbReference type="SUPFAM" id="SSF52058">
    <property type="entry name" value="L domain-like"/>
    <property type="match status" value="1"/>
</dbReference>
<feature type="chain" id="PRO_5015865934" description="Secretion system C-terminal sorting domain-containing protein" evidence="3">
    <location>
        <begin position="20"/>
        <end position="974"/>
    </location>
</feature>
<dbReference type="EMBL" id="QFLI01000011">
    <property type="protein sequence ID" value="PXX96838.1"/>
    <property type="molecule type" value="Genomic_DNA"/>
</dbReference>
<feature type="domain" description="Secretion system C-terminal sorting" evidence="4">
    <location>
        <begin position="903"/>
        <end position="972"/>
    </location>
</feature>
<organism evidence="5 6">
    <name type="scientific">Marinifilum breve</name>
    <dbReference type="NCBI Taxonomy" id="2184082"/>
    <lineage>
        <taxon>Bacteria</taxon>
        <taxon>Pseudomonadati</taxon>
        <taxon>Bacteroidota</taxon>
        <taxon>Bacteroidia</taxon>
        <taxon>Marinilabiliales</taxon>
        <taxon>Marinifilaceae</taxon>
    </lineage>
</organism>
<name>A0A2V3ZSK4_9BACT</name>
<dbReference type="Proteomes" id="UP000248079">
    <property type="component" value="Unassembled WGS sequence"/>
</dbReference>
<dbReference type="InterPro" id="IPR032675">
    <property type="entry name" value="LRR_dom_sf"/>
</dbReference>
<evidence type="ECO:0000259" key="4">
    <source>
        <dbReference type="Pfam" id="PF18962"/>
    </source>
</evidence>
<evidence type="ECO:0000256" key="3">
    <source>
        <dbReference type="SAM" id="SignalP"/>
    </source>
</evidence>
<dbReference type="AlphaFoldDB" id="A0A2V3ZSK4"/>
<dbReference type="InterPro" id="IPR052574">
    <property type="entry name" value="CDIRP"/>
</dbReference>
<keyword evidence="3" id="KW-0732">Signal</keyword>
<dbReference type="Pfam" id="PF18962">
    <property type="entry name" value="Por_Secre_tail"/>
    <property type="match status" value="1"/>
</dbReference>
<accession>A0A2V3ZSK4</accession>
<protein>
    <recommendedName>
        <fullName evidence="4">Secretion system C-terminal sorting domain-containing protein</fullName>
    </recommendedName>
</protein>
<dbReference type="PANTHER" id="PTHR47566">
    <property type="match status" value="1"/>
</dbReference>
<dbReference type="PANTHER" id="PTHR47566:SF1">
    <property type="entry name" value="PROTEIN NUD1"/>
    <property type="match status" value="1"/>
</dbReference>
<dbReference type="RefSeq" id="WP_110362811.1">
    <property type="nucleotide sequence ID" value="NZ_QFLI01000011.1"/>
</dbReference>
<feature type="signal peptide" evidence="3">
    <location>
        <begin position="1"/>
        <end position="19"/>
    </location>
</feature>